<evidence type="ECO:0000313" key="4">
    <source>
        <dbReference type="EMBL" id="QNF31089.1"/>
    </source>
</evidence>
<accession>A0ABX6SAW2</accession>
<dbReference type="SUPFAM" id="SSF53067">
    <property type="entry name" value="Actin-like ATPase domain"/>
    <property type="match status" value="1"/>
</dbReference>
<dbReference type="PANTHER" id="PTHR18964:SF149">
    <property type="entry name" value="BIFUNCTIONAL UDP-N-ACETYLGLUCOSAMINE 2-EPIMERASE_N-ACETYLMANNOSAMINE KINASE"/>
    <property type="match status" value="1"/>
</dbReference>
<keyword evidence="3" id="KW-0119">Carbohydrate metabolism</keyword>
<dbReference type="Proteomes" id="UP000515490">
    <property type="component" value="Chromosome"/>
</dbReference>
<dbReference type="CDD" id="cd23763">
    <property type="entry name" value="ASKHA_ATPase_ROK"/>
    <property type="match status" value="1"/>
</dbReference>
<dbReference type="SUPFAM" id="SSF46785">
    <property type="entry name" value="Winged helix' DNA-binding domain"/>
    <property type="match status" value="1"/>
</dbReference>
<comment type="similarity">
    <text evidence="2">Belongs to the ROK (NagC/XylR) family.</text>
</comment>
<evidence type="ECO:0000256" key="2">
    <source>
        <dbReference type="ARBA" id="ARBA00006479"/>
    </source>
</evidence>
<evidence type="ECO:0000256" key="3">
    <source>
        <dbReference type="ARBA" id="ARBA00022629"/>
    </source>
</evidence>
<dbReference type="Pfam" id="PF00480">
    <property type="entry name" value="ROK"/>
    <property type="match status" value="1"/>
</dbReference>
<dbReference type="InterPro" id="IPR043129">
    <property type="entry name" value="ATPase_NBD"/>
</dbReference>
<name>A0ABX6SAW2_9BACI</name>
<evidence type="ECO:0000313" key="5">
    <source>
        <dbReference type="Proteomes" id="UP000515490"/>
    </source>
</evidence>
<comment type="function">
    <text evidence="1">Transcriptional repressor of xylose-utilizing enzymes.</text>
</comment>
<sequence length="344" mass="38415">MTQVNATPKSMRKVILRGIRKSLLELGSATKVELSEKLGISFPTISKFLVQMEKDGELILVGLDDSSGGRRAKRYTYNPEYMLGLAIFLERTETNYIVFNCLGEVKDSGKTSSVLVDVDLTFLTECIEEIMKKYPKISSIAIGVPGSVDNGRIFYIPGYEHLQNFDLQEFLENQFSIPVVIENDMNAAVLGYHDNMGIKDNKSLIYLYSGQNGPGAGIMINGDVVRGSTFFSGEVSFVPQYDDRNFREALEYGSGPIKSTISHDYEIDAISRLVASFVAIINPHAIIFCNDEVEKEILNKITIGSSNYIPSEHIPELTMSDWKQDYLYGLQSLGLDLMMNETSK</sequence>
<proteinExistence type="inferred from homology"/>
<evidence type="ECO:0000256" key="1">
    <source>
        <dbReference type="ARBA" id="ARBA00002486"/>
    </source>
</evidence>
<reference evidence="4 5" key="1">
    <citation type="submission" date="2020-06" db="EMBL/GenBank/DDBJ databases">
        <title>Metabacillus dokdonensis sp. nov., isolated from the rhizosphere of Elymus tsukushiensis, a plant native to the Dokdo Islands, Republic of Korea.</title>
        <authorList>
            <person name="Lee S.Y."/>
            <person name="Hwang Y.J."/>
            <person name="Son J.S."/>
            <person name="Ghim S.Y."/>
        </authorList>
    </citation>
    <scope>NUCLEOTIDE SEQUENCE [LARGE SCALE GENOMIC DNA]</scope>
    <source>
        <strain evidence="4 5">KUDC1714</strain>
    </source>
</reference>
<dbReference type="InterPro" id="IPR036388">
    <property type="entry name" value="WH-like_DNA-bd_sf"/>
</dbReference>
<keyword evidence="3" id="KW-0859">Xylose metabolism</keyword>
<dbReference type="InterPro" id="IPR000600">
    <property type="entry name" value="ROK"/>
</dbReference>
<keyword evidence="5" id="KW-1185">Reference proteome</keyword>
<gene>
    <name evidence="4" type="ORF">HUW50_21640</name>
</gene>
<protein>
    <submittedName>
        <fullName evidence="4">ROK family transcriptional regulator</fullName>
    </submittedName>
</protein>
<dbReference type="PANTHER" id="PTHR18964">
    <property type="entry name" value="ROK (REPRESSOR, ORF, KINASE) FAMILY"/>
    <property type="match status" value="1"/>
</dbReference>
<dbReference type="EMBL" id="CP055263">
    <property type="protein sequence ID" value="QNF31089.1"/>
    <property type="molecule type" value="Genomic_DNA"/>
</dbReference>
<dbReference type="RefSeq" id="WP_185654094.1">
    <property type="nucleotide sequence ID" value="NZ_CP055263.1"/>
</dbReference>
<dbReference type="Gene3D" id="3.30.420.40">
    <property type="match status" value="2"/>
</dbReference>
<dbReference type="InterPro" id="IPR036390">
    <property type="entry name" value="WH_DNA-bd_sf"/>
</dbReference>
<dbReference type="Gene3D" id="1.10.10.10">
    <property type="entry name" value="Winged helix-like DNA-binding domain superfamily/Winged helix DNA-binding domain"/>
    <property type="match status" value="1"/>
</dbReference>
<organism evidence="4 5">
    <name type="scientific">Metabacillus elymi</name>
    <dbReference type="NCBI Taxonomy" id="2745198"/>
    <lineage>
        <taxon>Bacteria</taxon>
        <taxon>Bacillati</taxon>
        <taxon>Bacillota</taxon>
        <taxon>Bacilli</taxon>
        <taxon>Bacillales</taxon>
        <taxon>Bacillaceae</taxon>
        <taxon>Metabacillus</taxon>
    </lineage>
</organism>